<accession>A0A7I7SKJ8</accession>
<dbReference type="SMART" id="SM01120">
    <property type="entry name" value="Dak2"/>
    <property type="match status" value="1"/>
</dbReference>
<dbReference type="InterPro" id="IPR004007">
    <property type="entry name" value="DhaL_dom"/>
</dbReference>
<evidence type="ECO:0000313" key="2">
    <source>
        <dbReference type="EMBL" id="BBY57050.1"/>
    </source>
</evidence>
<dbReference type="InterPro" id="IPR036117">
    <property type="entry name" value="DhaL_dom_sf"/>
</dbReference>
<sequence>MLDALRPFVDAVDAAVSDGKDWRTAWLASVEIAQKAAAETADLRPKVGRARPLAERSVGTPDAGAISLAMCIHTVADLIEENE</sequence>
<dbReference type="EMBL" id="AP022595">
    <property type="protein sequence ID" value="BBY57050.1"/>
    <property type="molecule type" value="Genomic_DNA"/>
</dbReference>
<feature type="domain" description="DhaL" evidence="1">
    <location>
        <begin position="1"/>
        <end position="77"/>
    </location>
</feature>
<dbReference type="KEGG" id="msar:MSAR_01860"/>
<proteinExistence type="predicted"/>
<dbReference type="AlphaFoldDB" id="A0A7I7SKJ8"/>
<dbReference type="Pfam" id="PF02734">
    <property type="entry name" value="Dak2"/>
    <property type="match status" value="1"/>
</dbReference>
<organism evidence="2 3">
    <name type="scientific">Mycolicibacterium sarraceniae</name>
    <dbReference type="NCBI Taxonomy" id="1534348"/>
    <lineage>
        <taxon>Bacteria</taxon>
        <taxon>Bacillati</taxon>
        <taxon>Actinomycetota</taxon>
        <taxon>Actinomycetes</taxon>
        <taxon>Mycobacteriales</taxon>
        <taxon>Mycobacteriaceae</taxon>
        <taxon>Mycolicibacterium</taxon>
    </lineage>
</organism>
<evidence type="ECO:0000313" key="3">
    <source>
        <dbReference type="Proteomes" id="UP000466445"/>
    </source>
</evidence>
<protein>
    <recommendedName>
        <fullName evidence="1">DhaL domain-containing protein</fullName>
    </recommendedName>
</protein>
<dbReference type="GO" id="GO:0004371">
    <property type="term" value="F:glycerone kinase activity"/>
    <property type="evidence" value="ECO:0007669"/>
    <property type="project" value="InterPro"/>
</dbReference>
<dbReference type="SUPFAM" id="SSF101473">
    <property type="entry name" value="DhaL-like"/>
    <property type="match status" value="1"/>
</dbReference>
<dbReference type="Gene3D" id="1.25.40.340">
    <property type="match status" value="1"/>
</dbReference>
<dbReference type="PROSITE" id="PS51480">
    <property type="entry name" value="DHAL"/>
    <property type="match status" value="1"/>
</dbReference>
<keyword evidence="3" id="KW-1185">Reference proteome</keyword>
<dbReference type="GO" id="GO:0006071">
    <property type="term" value="P:glycerol metabolic process"/>
    <property type="evidence" value="ECO:0007669"/>
    <property type="project" value="InterPro"/>
</dbReference>
<evidence type="ECO:0000259" key="1">
    <source>
        <dbReference type="PROSITE" id="PS51480"/>
    </source>
</evidence>
<reference evidence="2 3" key="1">
    <citation type="journal article" date="2019" name="Emerg. Microbes Infect.">
        <title>Comprehensive subspecies identification of 175 nontuberculous mycobacteria species based on 7547 genomic profiles.</title>
        <authorList>
            <person name="Matsumoto Y."/>
            <person name="Kinjo T."/>
            <person name="Motooka D."/>
            <person name="Nabeya D."/>
            <person name="Jung N."/>
            <person name="Uechi K."/>
            <person name="Horii T."/>
            <person name="Iida T."/>
            <person name="Fujita J."/>
            <person name="Nakamura S."/>
        </authorList>
    </citation>
    <scope>NUCLEOTIDE SEQUENCE [LARGE SCALE GENOMIC DNA]</scope>
    <source>
        <strain evidence="2 3">JCM 30395</strain>
    </source>
</reference>
<dbReference type="Proteomes" id="UP000466445">
    <property type="component" value="Chromosome"/>
</dbReference>
<gene>
    <name evidence="2" type="ORF">MSAR_01860</name>
</gene>
<name>A0A7I7SKJ8_9MYCO</name>